<dbReference type="Gene3D" id="3.30.70.20">
    <property type="match status" value="1"/>
</dbReference>
<keyword evidence="3" id="KW-0411">Iron-sulfur</keyword>
<feature type="domain" description="4Fe-4S ferredoxin-type" evidence="4">
    <location>
        <begin position="4"/>
        <end position="33"/>
    </location>
</feature>
<evidence type="ECO:0000259" key="4">
    <source>
        <dbReference type="PROSITE" id="PS51379"/>
    </source>
</evidence>
<dbReference type="AlphaFoldDB" id="A0A934I5L4"/>
<evidence type="ECO:0000256" key="2">
    <source>
        <dbReference type="ARBA" id="ARBA00023004"/>
    </source>
</evidence>
<dbReference type="Gene3D" id="3.30.70.3270">
    <property type="match status" value="1"/>
</dbReference>
<dbReference type="EMBL" id="JAEEGB010000043">
    <property type="protein sequence ID" value="MBI6875396.1"/>
    <property type="molecule type" value="Genomic_DNA"/>
</dbReference>
<dbReference type="GO" id="GO:0046872">
    <property type="term" value="F:metal ion binding"/>
    <property type="evidence" value="ECO:0007669"/>
    <property type="project" value="UniProtKB-KW"/>
</dbReference>
<accession>A0A934I5L4</accession>
<dbReference type="GO" id="GO:0051536">
    <property type="term" value="F:iron-sulfur cluster binding"/>
    <property type="evidence" value="ECO:0007669"/>
    <property type="project" value="UniProtKB-KW"/>
</dbReference>
<dbReference type="PROSITE" id="PS00198">
    <property type="entry name" value="4FE4S_FER_1"/>
    <property type="match status" value="1"/>
</dbReference>
<evidence type="ECO:0000256" key="3">
    <source>
        <dbReference type="ARBA" id="ARBA00023014"/>
    </source>
</evidence>
<keyword evidence="2" id="KW-0408">Iron</keyword>
<protein>
    <submittedName>
        <fullName evidence="5">4Fe-4S dicluster domain-containing protein</fullName>
    </submittedName>
</protein>
<evidence type="ECO:0000256" key="1">
    <source>
        <dbReference type="ARBA" id="ARBA00022723"/>
    </source>
</evidence>
<name>A0A934I5L4_9CLOT</name>
<dbReference type="PANTHER" id="PTHR43122">
    <property type="entry name" value="FERREDOXIN SUBUNIT OF PYRUVATE:FLAVODOXIN OXIDOREDUCTASE-RELATED"/>
    <property type="match status" value="1"/>
</dbReference>
<dbReference type="Pfam" id="PF12838">
    <property type="entry name" value="Fer4_7"/>
    <property type="match status" value="1"/>
</dbReference>
<dbReference type="PANTHER" id="PTHR43122:SF2">
    <property type="entry name" value="FERREDOXIN SUBUNIT OF PYRUVATE:FLAVODOXIN OXIDOREDUCTASE"/>
    <property type="match status" value="1"/>
</dbReference>
<comment type="caution">
    <text evidence="5">The sequence shown here is derived from an EMBL/GenBank/DDBJ whole genome shotgun (WGS) entry which is preliminary data.</text>
</comment>
<sequence>MPNAKVTFREERCKGCGHCIAVCPKKIINFADKLNVKGYHPATVTEDKMSECVACASCARICPDYVITVEKE</sequence>
<keyword evidence="1" id="KW-0479">Metal-binding</keyword>
<proteinExistence type="predicted"/>
<feature type="domain" description="4Fe-4S ferredoxin-type" evidence="4">
    <location>
        <begin position="42"/>
        <end position="72"/>
    </location>
</feature>
<evidence type="ECO:0000313" key="6">
    <source>
        <dbReference type="Proteomes" id="UP000622687"/>
    </source>
</evidence>
<dbReference type="PROSITE" id="PS51379">
    <property type="entry name" value="4FE4S_FER_2"/>
    <property type="match status" value="2"/>
</dbReference>
<organism evidence="5 6">
    <name type="scientific">Clostridium aciditolerans</name>
    <dbReference type="NCBI Taxonomy" id="339861"/>
    <lineage>
        <taxon>Bacteria</taxon>
        <taxon>Bacillati</taxon>
        <taxon>Bacillota</taxon>
        <taxon>Clostridia</taxon>
        <taxon>Eubacteriales</taxon>
        <taxon>Clostridiaceae</taxon>
        <taxon>Clostridium</taxon>
    </lineage>
</organism>
<dbReference type="Proteomes" id="UP000622687">
    <property type="component" value="Unassembled WGS sequence"/>
</dbReference>
<evidence type="ECO:0000313" key="5">
    <source>
        <dbReference type="EMBL" id="MBI6875396.1"/>
    </source>
</evidence>
<dbReference type="SUPFAM" id="SSF54862">
    <property type="entry name" value="4Fe-4S ferredoxins"/>
    <property type="match status" value="1"/>
</dbReference>
<keyword evidence="6" id="KW-1185">Reference proteome</keyword>
<gene>
    <name evidence="5" type="ORF">I6U51_22240</name>
</gene>
<reference evidence="5" key="1">
    <citation type="submission" date="2020-12" db="EMBL/GenBank/DDBJ databases">
        <title>Clostridium thailandense sp. nov., a novel acetogenic bacterium isolated from peat land soil in Thailand.</title>
        <authorList>
            <person name="Chaikitkaew S."/>
            <person name="Birkeland N.K."/>
        </authorList>
    </citation>
    <scope>NUCLEOTIDE SEQUENCE</scope>
    <source>
        <strain evidence="5">DSM 17425</strain>
    </source>
</reference>
<dbReference type="RefSeq" id="WP_178906941.1">
    <property type="nucleotide sequence ID" value="NZ_JAEEGB010000043.1"/>
</dbReference>
<dbReference type="InterPro" id="IPR017896">
    <property type="entry name" value="4Fe4S_Fe-S-bd"/>
</dbReference>
<dbReference type="InterPro" id="IPR017900">
    <property type="entry name" value="4Fe4S_Fe_S_CS"/>
</dbReference>